<protein>
    <recommendedName>
        <fullName evidence="7">Pre-mRNA-splicing factor 38</fullName>
    </recommendedName>
</protein>
<dbReference type="PANTHER" id="PTHR23142">
    <property type="entry name" value="PRE-MRNA-SPLICING FACTOR 38A-RELATED"/>
    <property type="match status" value="1"/>
</dbReference>
<dbReference type="AlphaFoldDB" id="A0A397W3R8"/>
<reference evidence="8 9" key="1">
    <citation type="submission" date="2018-06" db="EMBL/GenBank/DDBJ databases">
        <title>Comparative genomics reveals the genomic features of Rhizophagus irregularis, R. cerebriforme, R. diaphanum and Gigaspora rosea, and their symbiotic lifestyle signature.</title>
        <authorList>
            <person name="Morin E."/>
            <person name="San Clemente H."/>
            <person name="Chen E.C.H."/>
            <person name="De La Providencia I."/>
            <person name="Hainaut M."/>
            <person name="Kuo A."/>
            <person name="Kohler A."/>
            <person name="Murat C."/>
            <person name="Tang N."/>
            <person name="Roy S."/>
            <person name="Loubradou J."/>
            <person name="Henrissat B."/>
            <person name="Grigoriev I.V."/>
            <person name="Corradi N."/>
            <person name="Roux C."/>
            <person name="Martin F.M."/>
        </authorList>
    </citation>
    <scope>NUCLEOTIDE SEQUENCE [LARGE SCALE GENOMIC DNA]</scope>
    <source>
        <strain evidence="8 9">DAOM 194757</strain>
    </source>
</reference>
<accession>A0A397W3R8</accession>
<comment type="caution">
    <text evidence="8">The sequence shown here is derived from an EMBL/GenBank/DDBJ whole genome shotgun (WGS) entry which is preliminary data.</text>
</comment>
<dbReference type="GO" id="GO:0005681">
    <property type="term" value="C:spliceosomal complex"/>
    <property type="evidence" value="ECO:0007669"/>
    <property type="project" value="UniProtKB-KW"/>
</dbReference>
<dbReference type="GO" id="GO:0000398">
    <property type="term" value="P:mRNA splicing, via spliceosome"/>
    <property type="evidence" value="ECO:0007669"/>
    <property type="project" value="UniProtKB-UniRule"/>
</dbReference>
<dbReference type="Proteomes" id="UP000266673">
    <property type="component" value="Unassembled WGS sequence"/>
</dbReference>
<evidence type="ECO:0000313" key="9">
    <source>
        <dbReference type="Proteomes" id="UP000266673"/>
    </source>
</evidence>
<dbReference type="EMBL" id="QKWP01000073">
    <property type="protein sequence ID" value="RIB28217.1"/>
    <property type="molecule type" value="Genomic_DNA"/>
</dbReference>
<comment type="function">
    <text evidence="7">Required for pre-mRNA splicing.</text>
</comment>
<dbReference type="STRING" id="44941.A0A397W3R8"/>
<organism evidence="8 9">
    <name type="scientific">Gigaspora rosea</name>
    <dbReference type="NCBI Taxonomy" id="44941"/>
    <lineage>
        <taxon>Eukaryota</taxon>
        <taxon>Fungi</taxon>
        <taxon>Fungi incertae sedis</taxon>
        <taxon>Mucoromycota</taxon>
        <taxon>Glomeromycotina</taxon>
        <taxon>Glomeromycetes</taxon>
        <taxon>Diversisporales</taxon>
        <taxon>Gigasporaceae</taxon>
        <taxon>Gigaspora</taxon>
    </lineage>
</organism>
<evidence type="ECO:0000256" key="1">
    <source>
        <dbReference type="ARBA" id="ARBA00004123"/>
    </source>
</evidence>
<evidence type="ECO:0000256" key="2">
    <source>
        <dbReference type="ARBA" id="ARBA00006164"/>
    </source>
</evidence>
<name>A0A397W3R8_9GLOM</name>
<evidence type="ECO:0000256" key="4">
    <source>
        <dbReference type="ARBA" id="ARBA00022728"/>
    </source>
</evidence>
<keyword evidence="9" id="KW-1185">Reference proteome</keyword>
<dbReference type="Pfam" id="PF03371">
    <property type="entry name" value="PRP38"/>
    <property type="match status" value="1"/>
</dbReference>
<dbReference type="InterPro" id="IPR005037">
    <property type="entry name" value="PRP38"/>
</dbReference>
<keyword evidence="3 7" id="KW-0507">mRNA processing</keyword>
<comment type="similarity">
    <text evidence="2 7">Belongs to the PRP38 family.</text>
</comment>
<proteinExistence type="inferred from homology"/>
<keyword evidence="6 7" id="KW-0539">Nucleus</keyword>
<evidence type="ECO:0000256" key="7">
    <source>
        <dbReference type="RuleBase" id="RU367025"/>
    </source>
</evidence>
<keyword evidence="5 7" id="KW-0508">mRNA splicing</keyword>
<dbReference type="OrthoDB" id="190958at2759"/>
<sequence>MGTQRNYRCSKSYIRTRIYESLYWKESCFDLTAETLIDRAVVLTSFQKPTEFLCLTLKLLHLQPVFKSSWSILLKTCWRTIIK</sequence>
<evidence type="ECO:0000256" key="3">
    <source>
        <dbReference type="ARBA" id="ARBA00022664"/>
    </source>
</evidence>
<comment type="subcellular location">
    <subcellularLocation>
        <location evidence="1 7">Nucleus</location>
    </subcellularLocation>
</comment>
<evidence type="ECO:0000256" key="5">
    <source>
        <dbReference type="ARBA" id="ARBA00023187"/>
    </source>
</evidence>
<gene>
    <name evidence="8" type="ORF">C2G38_1564830</name>
</gene>
<evidence type="ECO:0000256" key="6">
    <source>
        <dbReference type="ARBA" id="ARBA00023242"/>
    </source>
</evidence>
<keyword evidence="4 7" id="KW-0747">Spliceosome</keyword>
<evidence type="ECO:0000313" key="8">
    <source>
        <dbReference type="EMBL" id="RIB28217.1"/>
    </source>
</evidence>